<organism evidence="1">
    <name type="scientific">Psilocybe cubensis</name>
    <name type="common">Psychedelic mushroom</name>
    <name type="synonym">Stropharia cubensis</name>
    <dbReference type="NCBI Taxonomy" id="181762"/>
    <lineage>
        <taxon>Eukaryota</taxon>
        <taxon>Fungi</taxon>
        <taxon>Dikarya</taxon>
        <taxon>Basidiomycota</taxon>
        <taxon>Agaricomycotina</taxon>
        <taxon>Agaricomycetes</taxon>
        <taxon>Agaricomycetidae</taxon>
        <taxon>Agaricales</taxon>
        <taxon>Agaricineae</taxon>
        <taxon>Strophariaceae</taxon>
        <taxon>Psilocybe</taxon>
    </lineage>
</organism>
<sequence length="112" mass="12046">MDVEAAYVLQKVVFLHSVNRHSPKMKFLSAIALALSTLPFMASAAATAPECRPFCCDALVPSIRPAGNVGILDLTVRLAAKSLRAAFVWPLTVLKLVPALAATEIQLFGQHF</sequence>
<reference evidence="1" key="1">
    <citation type="submission" date="2021-02" db="EMBL/GenBank/DDBJ databases">
        <title>Psilocybe cubensis genome.</title>
        <authorList>
            <person name="Mckernan K.J."/>
            <person name="Crawford S."/>
            <person name="Trippe A."/>
            <person name="Kane L.T."/>
            <person name="Mclaughlin S."/>
        </authorList>
    </citation>
    <scope>NUCLEOTIDE SEQUENCE [LARGE SCALE GENOMIC DNA]</scope>
    <source>
        <strain evidence="1">MGC-MH-2018</strain>
    </source>
</reference>
<accession>A0A8H8CML3</accession>
<protein>
    <submittedName>
        <fullName evidence="1">Uncharacterized protein</fullName>
    </submittedName>
</protein>
<proteinExistence type="predicted"/>
<name>A0A8H8CML3_PSICU</name>
<dbReference type="AlphaFoldDB" id="A0A8H8CML3"/>
<dbReference type="EMBL" id="JAFIQS010000003">
    <property type="protein sequence ID" value="KAG5170958.1"/>
    <property type="molecule type" value="Genomic_DNA"/>
</dbReference>
<gene>
    <name evidence="1" type="ORF">JR316_003035</name>
</gene>
<evidence type="ECO:0000313" key="1">
    <source>
        <dbReference type="EMBL" id="KAG5170958.1"/>
    </source>
</evidence>
<comment type="caution">
    <text evidence="1">The sequence shown here is derived from an EMBL/GenBank/DDBJ whole genome shotgun (WGS) entry which is preliminary data.</text>
</comment>